<name>A0A8J5CU29_CHIOP</name>
<dbReference type="PANTHER" id="PTHR45823">
    <property type="entry name" value="T-SNARE COILED-COIL HOMOLOGY DOMAIN-CONTAINING PROTEIN"/>
    <property type="match status" value="1"/>
</dbReference>
<dbReference type="EMBL" id="JACEEZ010013961">
    <property type="protein sequence ID" value="KAG0719777.1"/>
    <property type="molecule type" value="Genomic_DNA"/>
</dbReference>
<accession>A0A8J5CU29</accession>
<reference evidence="2" key="1">
    <citation type="submission" date="2020-07" db="EMBL/GenBank/DDBJ databases">
        <title>The High-quality genome of the commercially important snow crab, Chionoecetes opilio.</title>
        <authorList>
            <person name="Jeong J.-H."/>
            <person name="Ryu S."/>
        </authorList>
    </citation>
    <scope>NUCLEOTIDE SEQUENCE</scope>
    <source>
        <strain evidence="2">MADBK_172401_WGS</strain>
        <tissue evidence="2">Digestive gland</tissue>
    </source>
</reference>
<proteinExistence type="predicted"/>
<evidence type="ECO:0000313" key="3">
    <source>
        <dbReference type="Proteomes" id="UP000770661"/>
    </source>
</evidence>
<dbReference type="PANTHER" id="PTHR45823:SF1">
    <property type="entry name" value="T-SNARE COILED-COIL HOMOLOGY DOMAIN-CONTAINING PROTEIN"/>
    <property type="match status" value="1"/>
</dbReference>
<sequence>MPATTAPRSLNPPLTPASPPSHTQRTCGHLGGRKPSDFDGKVGWEAYLAQFELLADAQNWGGTERAMQLVASLRGAALEVLAHLTSLQRTSYSNVVEALRRRFGHHQQVEVFRANLKVRIRCWGEPLPQLAQEIETLVRRAYPTAPEEMMNVMSREHFVDALHDKDLQLYVKQAHPGDVQEALT</sequence>
<comment type="caution">
    <text evidence="2">The sequence shown here is derived from an EMBL/GenBank/DDBJ whole genome shotgun (WGS) entry which is preliminary data.</text>
</comment>
<dbReference type="OrthoDB" id="8300685at2759"/>
<dbReference type="AlphaFoldDB" id="A0A8J5CU29"/>
<feature type="region of interest" description="Disordered" evidence="1">
    <location>
        <begin position="1"/>
        <end position="34"/>
    </location>
</feature>
<evidence type="ECO:0000256" key="1">
    <source>
        <dbReference type="SAM" id="MobiDB-lite"/>
    </source>
</evidence>
<protein>
    <submittedName>
        <fullName evidence="2">Uncharacterized protein</fullName>
    </submittedName>
</protein>
<dbReference type="Proteomes" id="UP000770661">
    <property type="component" value="Unassembled WGS sequence"/>
</dbReference>
<organism evidence="2 3">
    <name type="scientific">Chionoecetes opilio</name>
    <name type="common">Atlantic snow crab</name>
    <name type="synonym">Cancer opilio</name>
    <dbReference type="NCBI Taxonomy" id="41210"/>
    <lineage>
        <taxon>Eukaryota</taxon>
        <taxon>Metazoa</taxon>
        <taxon>Ecdysozoa</taxon>
        <taxon>Arthropoda</taxon>
        <taxon>Crustacea</taxon>
        <taxon>Multicrustacea</taxon>
        <taxon>Malacostraca</taxon>
        <taxon>Eumalacostraca</taxon>
        <taxon>Eucarida</taxon>
        <taxon>Decapoda</taxon>
        <taxon>Pleocyemata</taxon>
        <taxon>Brachyura</taxon>
        <taxon>Eubrachyura</taxon>
        <taxon>Majoidea</taxon>
        <taxon>Majidae</taxon>
        <taxon>Chionoecetes</taxon>
    </lineage>
</organism>
<keyword evidence="3" id="KW-1185">Reference proteome</keyword>
<gene>
    <name evidence="2" type="ORF">GWK47_049794</name>
</gene>
<evidence type="ECO:0000313" key="2">
    <source>
        <dbReference type="EMBL" id="KAG0719777.1"/>
    </source>
</evidence>